<dbReference type="EMBL" id="PQWB01000049">
    <property type="protein sequence ID" value="POZ61610.1"/>
    <property type="molecule type" value="Genomic_DNA"/>
</dbReference>
<keyword evidence="2" id="KW-1185">Reference proteome</keyword>
<dbReference type="Proteomes" id="UP000237082">
    <property type="component" value="Unassembled WGS sequence"/>
</dbReference>
<dbReference type="OrthoDB" id="8593536at2"/>
<organism evidence="1 2">
    <name type="scientific">Chromobacterium alticapitis</name>
    <dbReference type="NCBI Taxonomy" id="2073169"/>
    <lineage>
        <taxon>Bacteria</taxon>
        <taxon>Pseudomonadati</taxon>
        <taxon>Pseudomonadota</taxon>
        <taxon>Betaproteobacteria</taxon>
        <taxon>Neisseriales</taxon>
        <taxon>Chromobacteriaceae</taxon>
        <taxon>Chromobacterium</taxon>
    </lineage>
</organism>
<evidence type="ECO:0000313" key="1">
    <source>
        <dbReference type="EMBL" id="POZ61610.1"/>
    </source>
</evidence>
<evidence type="ECO:0008006" key="3">
    <source>
        <dbReference type="Google" id="ProtNLM"/>
    </source>
</evidence>
<name>A0A2S5DES7_9NEIS</name>
<evidence type="ECO:0000313" key="2">
    <source>
        <dbReference type="Proteomes" id="UP000237082"/>
    </source>
</evidence>
<proteinExistence type="predicted"/>
<gene>
    <name evidence="1" type="ORF">C2I19_12500</name>
</gene>
<dbReference type="RefSeq" id="WP_103903025.1">
    <property type="nucleotide sequence ID" value="NZ_PQWB01000049.1"/>
</dbReference>
<sequence>MAEIARSIRIVPAKLAPEAREALARELFQVHDAVFAGMDYSGFKSMIISPPTEHSSLLLHRDGDGRLVGYCAMHRYRRQIGKRVCSVLRVQSGLLKAYRGKNSNFAFLISQVMRHWLSHPLRPLYFFGVMLHPSSYAVMHKFSRRMWPAPGQDDSHPLAAKAYELFSSFQLTPLSPEKPFIANVGILTRDGKDDHLYWQNSAKPADRFFVSVNPGYRDGHGLLALVPLSPLAVGHAVARWLKLRKQKKSR</sequence>
<accession>A0A2S5DES7</accession>
<reference evidence="2" key="1">
    <citation type="submission" date="2018-02" db="EMBL/GenBank/DDBJ databases">
        <authorList>
            <person name="O'Hara-Hanley K."/>
            <person name="Soby S."/>
        </authorList>
    </citation>
    <scope>NUCLEOTIDE SEQUENCE [LARGE SCALE GENOMIC DNA]</scope>
    <source>
        <strain evidence="2">MWU14-2602</strain>
    </source>
</reference>
<dbReference type="AlphaFoldDB" id="A0A2S5DES7"/>
<protein>
    <recommendedName>
        <fullName evidence="3">N-acetyltransferase domain-containing protein</fullName>
    </recommendedName>
</protein>
<comment type="caution">
    <text evidence="1">The sequence shown here is derived from an EMBL/GenBank/DDBJ whole genome shotgun (WGS) entry which is preliminary data.</text>
</comment>